<sequence>MRIERGGAPKMDCHADASNDLLLPIIGNKLGDEDFDSWCGLFMEEGELTKSRAWLVTLPRGPDVFSEFSFCNISSSSFLGNYCGSSSTSVSHSELVIGDKANPPIDVEEISHIELEACVLSPSVKSEKKVRSILEGLCDNSNSTYWKTKDEGGAMAGLGGDVDAHPYVSFTINVA</sequence>
<accession>A0ABR2NWD9</accession>
<organism evidence="1 2">
    <name type="scientific">Hibiscus sabdariffa</name>
    <name type="common">roselle</name>
    <dbReference type="NCBI Taxonomy" id="183260"/>
    <lineage>
        <taxon>Eukaryota</taxon>
        <taxon>Viridiplantae</taxon>
        <taxon>Streptophyta</taxon>
        <taxon>Embryophyta</taxon>
        <taxon>Tracheophyta</taxon>
        <taxon>Spermatophyta</taxon>
        <taxon>Magnoliopsida</taxon>
        <taxon>eudicotyledons</taxon>
        <taxon>Gunneridae</taxon>
        <taxon>Pentapetalae</taxon>
        <taxon>rosids</taxon>
        <taxon>malvids</taxon>
        <taxon>Malvales</taxon>
        <taxon>Malvaceae</taxon>
        <taxon>Malvoideae</taxon>
        <taxon>Hibiscus</taxon>
    </lineage>
</organism>
<name>A0ABR2NWD9_9ROSI</name>
<reference evidence="1 2" key="1">
    <citation type="journal article" date="2024" name="G3 (Bethesda)">
        <title>Genome assembly of Hibiscus sabdariffa L. provides insights into metabolisms of medicinal natural products.</title>
        <authorList>
            <person name="Kim T."/>
        </authorList>
    </citation>
    <scope>NUCLEOTIDE SEQUENCE [LARGE SCALE GENOMIC DNA]</scope>
    <source>
        <strain evidence="1">TK-2024</strain>
        <tissue evidence="1">Old leaves</tissue>
    </source>
</reference>
<comment type="caution">
    <text evidence="1">The sequence shown here is derived from an EMBL/GenBank/DDBJ whole genome shotgun (WGS) entry which is preliminary data.</text>
</comment>
<dbReference type="SUPFAM" id="SSF118203">
    <property type="entry name" value="Vacuolar ATP synthase subunit C"/>
    <property type="match status" value="1"/>
</dbReference>
<dbReference type="InterPro" id="IPR036132">
    <property type="entry name" value="Vac_ATP_synth_c_sf"/>
</dbReference>
<protein>
    <submittedName>
        <fullName evidence="1">Uncharacterized protein</fullName>
    </submittedName>
</protein>
<keyword evidence="2" id="KW-1185">Reference proteome</keyword>
<gene>
    <name evidence="1" type="ORF">V6N11_081981</name>
</gene>
<proteinExistence type="predicted"/>
<dbReference type="Proteomes" id="UP001396334">
    <property type="component" value="Unassembled WGS sequence"/>
</dbReference>
<evidence type="ECO:0000313" key="1">
    <source>
        <dbReference type="EMBL" id="KAK8980515.1"/>
    </source>
</evidence>
<evidence type="ECO:0000313" key="2">
    <source>
        <dbReference type="Proteomes" id="UP001396334"/>
    </source>
</evidence>
<dbReference type="EMBL" id="JBBPBN010000095">
    <property type="protein sequence ID" value="KAK8980515.1"/>
    <property type="molecule type" value="Genomic_DNA"/>
</dbReference>